<keyword evidence="4" id="KW-1185">Reference proteome</keyword>
<sequence>MNPVYRLLPIVVLMSSIFLAGCGSEDDANDAVPAETQVTTGLQSNIKNVVVIYAENRGFDNIYGLFPGADGIPGVNPTAVGSYIPQTDRDDANTVFGKLPRVWGGVTAPAQSVTIAEGNTAYQDNVPFQIDSPKGFQNTGTVVDQSVITRDLYHRFYNNQMQINGGKNDKFAAYADSGGLVMGYYDGSKMALWNLAKQYVLADNFFQGAFGGSFLNHQYLICACAPVYPATGAAVTSASNSISVLNKDSNGNYLPVLTQSAQSSKSALNDNGAPKFVNDSALTPLNYAGDNLYHGINTMQPPYQPSAVATAAGANPATADLGNKSTLYPQTTTTIGDLLDKKNVSWAWYAGAWNAAIADAPNTKRTVIGTGKIQFQTHHQPFNYFSEFDPTQPTTLAYRNQHLKDFDASFLQDAAAGTLPAVSFYKPQGNLNQHAGYASIADGDKHIADVVAQLQKSPQWKNMAIVITYDENGGFWDHKAVPKGDVWGPGTRIPAIVISPWSKKGFVDHTQYDTASILRFITRRFGLDTLPGLAQRDDALVKNGGVKMGDLTKAFDFNQTPTP</sequence>
<reference evidence="3 4" key="1">
    <citation type="submission" date="2018-07" db="EMBL/GenBank/DDBJ databases">
        <title>Genome sequencing of Moraxellaceae gen. HYN0046.</title>
        <authorList>
            <person name="Kim M."/>
            <person name="Yi H."/>
        </authorList>
    </citation>
    <scope>NUCLEOTIDE SEQUENCE [LARGE SCALE GENOMIC DNA]</scope>
    <source>
        <strain evidence="3 4">HYN0046</strain>
    </source>
</reference>
<gene>
    <name evidence="3" type="primary">acpA</name>
    <name evidence="3" type="ORF">HYN46_03985</name>
</gene>
<proteinExistence type="predicted"/>
<dbReference type="Pfam" id="PF04185">
    <property type="entry name" value="Phosphoesterase"/>
    <property type="match status" value="1"/>
</dbReference>
<dbReference type="OrthoDB" id="9770871at2"/>
<protein>
    <submittedName>
        <fullName evidence="3">Acid phosphatase</fullName>
    </submittedName>
</protein>
<dbReference type="EMBL" id="CP031222">
    <property type="protein sequence ID" value="AXI02089.1"/>
    <property type="molecule type" value="Genomic_DNA"/>
</dbReference>
<evidence type="ECO:0000313" key="3">
    <source>
        <dbReference type="EMBL" id="AXI02089.1"/>
    </source>
</evidence>
<dbReference type="PANTHER" id="PTHR31956">
    <property type="entry name" value="NON-SPECIFIC PHOSPHOLIPASE C4-RELATED"/>
    <property type="match status" value="1"/>
</dbReference>
<name>A0A345P480_9GAMM</name>
<accession>A0A345P480</accession>
<keyword evidence="2" id="KW-0732">Signal</keyword>
<dbReference type="PROSITE" id="PS51257">
    <property type="entry name" value="PROKAR_LIPOPROTEIN"/>
    <property type="match status" value="1"/>
</dbReference>
<dbReference type="InterPro" id="IPR017850">
    <property type="entry name" value="Alkaline_phosphatase_core_sf"/>
</dbReference>
<dbReference type="GO" id="GO:0003993">
    <property type="term" value="F:acid phosphatase activity"/>
    <property type="evidence" value="ECO:0007669"/>
    <property type="project" value="InterPro"/>
</dbReference>
<dbReference type="AlphaFoldDB" id="A0A345P480"/>
<dbReference type="NCBIfam" id="TIGR03397">
    <property type="entry name" value="acid_phos_Burk"/>
    <property type="match status" value="1"/>
</dbReference>
<dbReference type="SUPFAM" id="SSF53649">
    <property type="entry name" value="Alkaline phosphatase-like"/>
    <property type="match status" value="1"/>
</dbReference>
<dbReference type="RefSeq" id="WP_114898199.1">
    <property type="nucleotide sequence ID" value="NZ_CP031222.1"/>
</dbReference>
<dbReference type="PANTHER" id="PTHR31956:SF1">
    <property type="entry name" value="NON-SPECIFIC PHOSPHOLIPASE C1"/>
    <property type="match status" value="1"/>
</dbReference>
<dbReference type="KEGG" id="mbah:HYN46_03985"/>
<feature type="chain" id="PRO_5016914513" evidence="2">
    <location>
        <begin position="21"/>
        <end position="563"/>
    </location>
</feature>
<dbReference type="Proteomes" id="UP000253940">
    <property type="component" value="Chromosome"/>
</dbReference>
<evidence type="ECO:0000256" key="2">
    <source>
        <dbReference type="SAM" id="SignalP"/>
    </source>
</evidence>
<dbReference type="CDD" id="cd16013">
    <property type="entry name" value="AcpA"/>
    <property type="match status" value="1"/>
</dbReference>
<organism evidence="3 4">
    <name type="scientific">Aquirhabdus parva</name>
    <dbReference type="NCBI Taxonomy" id="2283318"/>
    <lineage>
        <taxon>Bacteria</taxon>
        <taxon>Pseudomonadati</taxon>
        <taxon>Pseudomonadota</taxon>
        <taxon>Gammaproteobacteria</taxon>
        <taxon>Moraxellales</taxon>
        <taxon>Moraxellaceae</taxon>
        <taxon>Aquirhabdus</taxon>
    </lineage>
</organism>
<keyword evidence="1" id="KW-0378">Hydrolase</keyword>
<dbReference type="InterPro" id="IPR017768">
    <property type="entry name" value="AcpA"/>
</dbReference>
<evidence type="ECO:0000313" key="4">
    <source>
        <dbReference type="Proteomes" id="UP000253940"/>
    </source>
</evidence>
<evidence type="ECO:0000256" key="1">
    <source>
        <dbReference type="ARBA" id="ARBA00022801"/>
    </source>
</evidence>
<dbReference type="Gene3D" id="3.40.720.10">
    <property type="entry name" value="Alkaline Phosphatase, subunit A"/>
    <property type="match status" value="2"/>
</dbReference>
<feature type="signal peptide" evidence="2">
    <location>
        <begin position="1"/>
        <end position="20"/>
    </location>
</feature>
<dbReference type="InterPro" id="IPR007312">
    <property type="entry name" value="Phosphoesterase"/>
</dbReference>